<feature type="compositionally biased region" description="Low complexity" evidence="1">
    <location>
        <begin position="758"/>
        <end position="791"/>
    </location>
</feature>
<dbReference type="InterPro" id="IPR013761">
    <property type="entry name" value="SAM/pointed_sf"/>
</dbReference>
<feature type="compositionally biased region" description="Basic and acidic residues" evidence="1">
    <location>
        <begin position="623"/>
        <end position="634"/>
    </location>
</feature>
<feature type="region of interest" description="Disordered" evidence="1">
    <location>
        <begin position="623"/>
        <end position="671"/>
    </location>
</feature>
<dbReference type="Gene3D" id="1.10.150.50">
    <property type="entry name" value="Transcription Factor, Ets-1"/>
    <property type="match status" value="2"/>
</dbReference>
<feature type="compositionally biased region" description="Basic and acidic residues" evidence="1">
    <location>
        <begin position="812"/>
        <end position="831"/>
    </location>
</feature>
<name>A0AAD9UJV7_RIDPI</name>
<feature type="domain" description="SAM" evidence="2">
    <location>
        <begin position="209"/>
        <end position="251"/>
    </location>
</feature>
<dbReference type="SUPFAM" id="SSF47769">
    <property type="entry name" value="SAM/Pointed domain"/>
    <property type="match status" value="2"/>
</dbReference>
<evidence type="ECO:0000259" key="2">
    <source>
        <dbReference type="PROSITE" id="PS50105"/>
    </source>
</evidence>
<feature type="compositionally biased region" description="Polar residues" evidence="1">
    <location>
        <begin position="13"/>
        <end position="29"/>
    </location>
</feature>
<organism evidence="3 4">
    <name type="scientific">Ridgeia piscesae</name>
    <name type="common">Tubeworm</name>
    <dbReference type="NCBI Taxonomy" id="27915"/>
    <lineage>
        <taxon>Eukaryota</taxon>
        <taxon>Metazoa</taxon>
        <taxon>Spiralia</taxon>
        <taxon>Lophotrochozoa</taxon>
        <taxon>Annelida</taxon>
        <taxon>Polychaeta</taxon>
        <taxon>Sedentaria</taxon>
        <taxon>Canalipalpata</taxon>
        <taxon>Sabellida</taxon>
        <taxon>Siboglinidae</taxon>
        <taxon>Ridgeia</taxon>
    </lineage>
</organism>
<dbReference type="GO" id="GO:0005925">
    <property type="term" value="C:focal adhesion"/>
    <property type="evidence" value="ECO:0007669"/>
    <property type="project" value="TreeGrafter"/>
</dbReference>
<feature type="domain" description="SAM" evidence="2">
    <location>
        <begin position="140"/>
        <end position="203"/>
    </location>
</feature>
<dbReference type="GO" id="GO:0035591">
    <property type="term" value="F:signaling adaptor activity"/>
    <property type="evidence" value="ECO:0007669"/>
    <property type="project" value="TreeGrafter"/>
</dbReference>
<evidence type="ECO:0000313" key="4">
    <source>
        <dbReference type="Proteomes" id="UP001209878"/>
    </source>
</evidence>
<comment type="caution">
    <text evidence="3">The sequence shown here is derived from an EMBL/GenBank/DDBJ whole genome shotgun (WGS) entry which is preliminary data.</text>
</comment>
<feature type="region of interest" description="Disordered" evidence="1">
    <location>
        <begin position="877"/>
        <end position="910"/>
    </location>
</feature>
<dbReference type="AlphaFoldDB" id="A0AAD9UJV7"/>
<dbReference type="GO" id="GO:0030424">
    <property type="term" value="C:axon"/>
    <property type="evidence" value="ECO:0007669"/>
    <property type="project" value="TreeGrafter"/>
</dbReference>
<accession>A0AAD9UJV7</accession>
<reference evidence="3" key="1">
    <citation type="journal article" date="2023" name="Mol. Biol. Evol.">
        <title>Third-Generation Sequencing Reveals the Adaptive Role of the Epigenome in Three Deep-Sea Polychaetes.</title>
        <authorList>
            <person name="Perez M."/>
            <person name="Aroh O."/>
            <person name="Sun Y."/>
            <person name="Lan Y."/>
            <person name="Juniper S.K."/>
            <person name="Young C.R."/>
            <person name="Angers B."/>
            <person name="Qian P.Y."/>
        </authorList>
    </citation>
    <scope>NUCLEOTIDE SEQUENCE</scope>
    <source>
        <strain evidence="3">R07B-5</strain>
    </source>
</reference>
<protein>
    <recommendedName>
        <fullName evidence="2">SAM domain-containing protein</fullName>
    </recommendedName>
</protein>
<dbReference type="FunFam" id="1.10.150.50:FF:000028">
    <property type="entry name" value="caskin-2 isoform X2"/>
    <property type="match status" value="1"/>
</dbReference>
<feature type="region of interest" description="Disordered" evidence="1">
    <location>
        <begin position="758"/>
        <end position="849"/>
    </location>
</feature>
<feature type="region of interest" description="Disordered" evidence="1">
    <location>
        <begin position="412"/>
        <end position="437"/>
    </location>
</feature>
<dbReference type="InterPro" id="IPR035497">
    <property type="entry name" value="Caskin1/2_SAM_1"/>
</dbReference>
<dbReference type="Pfam" id="PF00536">
    <property type="entry name" value="SAM_1"/>
    <property type="match status" value="2"/>
</dbReference>
<evidence type="ECO:0000256" key="1">
    <source>
        <dbReference type="SAM" id="MobiDB-lite"/>
    </source>
</evidence>
<dbReference type="InterPro" id="IPR001660">
    <property type="entry name" value="SAM"/>
</dbReference>
<keyword evidence="4" id="KW-1185">Reference proteome</keyword>
<feature type="region of interest" description="Disordered" evidence="1">
    <location>
        <begin position="256"/>
        <end position="314"/>
    </location>
</feature>
<dbReference type="PROSITE" id="PS50105">
    <property type="entry name" value="SAM_DOMAIN"/>
    <property type="match status" value="2"/>
</dbReference>
<dbReference type="GO" id="GO:0019903">
    <property type="term" value="F:protein phosphatase binding"/>
    <property type="evidence" value="ECO:0007669"/>
    <property type="project" value="TreeGrafter"/>
</dbReference>
<gene>
    <name evidence="3" type="ORF">NP493_40g05014</name>
</gene>
<feature type="compositionally biased region" description="Pro residues" evidence="1">
    <location>
        <begin position="296"/>
        <end position="307"/>
    </location>
</feature>
<proteinExistence type="predicted"/>
<evidence type="ECO:0000313" key="3">
    <source>
        <dbReference type="EMBL" id="KAK2192041.1"/>
    </source>
</evidence>
<dbReference type="SMART" id="SM00454">
    <property type="entry name" value="SAM"/>
    <property type="match status" value="1"/>
</dbReference>
<dbReference type="EMBL" id="JAODUO010000040">
    <property type="protein sequence ID" value="KAK2192041.1"/>
    <property type="molecule type" value="Genomic_DNA"/>
</dbReference>
<sequence length="966" mass="103423">MQHLLHTLRRIGSRSQLDRSQYSPSSGQKSKQKRRYSLDQWIQTPSEVGYPGRQNSPTSPADRTAEWLGRYVGNGDARSSKAVVLSTCQRVHVSYESGVSSARHSYHSTSSSSLGSLDRLEESGYSSTVNVHELFQAGLTDAKVLHTWLSELHFEEYYPLFTQAAYDMPTISRMTPEDLTAIGITKPAHRKRLKAEISKLHIHDGIPDFKPGYDTIDALTDIAWEDLEEIGIKKLGHQKKIMLAIDRLTRINSNSKRLSSTADHKGSTEVLEPASSFPTPQWLDTDSPKPRQYGPPSSPKHYPPPVSPAYGARYGKPSRCVSGENLASVSEAVPLSQPTTPLRDDGTHMVHMRHPKQSLVYKPDVVAIHVNRTPIVRGSNIPDDVVDGGEQGPTLVTSFHGGTLGQWDNTVSAEDSGGDLTPTNDRRGLSMPADEQAGGTLRRNTAVINPRITIKPKPVAKIYAKTKRISREFPVEMLKTSDLPVAPSVVYSSNTLPRKSSSKLHEQQMEAAYNRSVVDADKDTSLLRPLSNHSAPCSPAHHVATGNTPAHYQIGRTKKPVPPPPPKRTNSIKSDMRAPLTKPAPSQCTVSAANAASGSTFVPQQQKPQQAFASCVASLAERSNAHKAEHHEPLPPKPSYVPEKQAGFSTPAAPPGGATGPVDNFVETGSESSLSDVIKRLEQKAAPCTTIVGKTAGTSGAPNYTSTGGAPNYTSTGGAPNYTNTGGAPNYTSTGSAPNYTSTTGALSYKNTSSATNYTNSASASASAPANTSTGNTNTSGVSTYTNSSSAPDYRSSSGASTVPIPITHSESLLRTKESKPESDDSPRRNDSTISLESNVSVCSTDSNTLPFANENVGTIKQRNPPSKTTVVAISTDDDQGDSAHGYVADTTDPGEDSRKVPPAAPQRRESIGITKRLDQAAVEAGSRQPAQKTGDAGDVLSDIGNMLQDLTDELDAMLECDPALQ</sequence>
<feature type="region of interest" description="Disordered" evidence="1">
    <location>
        <begin position="9"/>
        <end position="36"/>
    </location>
</feature>
<feature type="compositionally biased region" description="Polar residues" evidence="1">
    <location>
        <begin position="832"/>
        <end position="849"/>
    </location>
</feature>
<feature type="region of interest" description="Disordered" evidence="1">
    <location>
        <begin position="552"/>
        <end position="591"/>
    </location>
</feature>
<dbReference type="PANTHER" id="PTHR24155:SF11">
    <property type="entry name" value="CASKIN, ISOFORM B"/>
    <property type="match status" value="1"/>
</dbReference>
<dbReference type="Proteomes" id="UP001209878">
    <property type="component" value="Unassembled WGS sequence"/>
</dbReference>
<dbReference type="CDD" id="cd09497">
    <property type="entry name" value="SAM_caskin1_2_repeat1"/>
    <property type="match status" value="1"/>
</dbReference>
<dbReference type="GO" id="GO:0007185">
    <property type="term" value="P:cell surface receptor protein tyrosine phosphatase signaling pathway"/>
    <property type="evidence" value="ECO:0007669"/>
    <property type="project" value="TreeGrafter"/>
</dbReference>
<dbReference type="GO" id="GO:0007409">
    <property type="term" value="P:axonogenesis"/>
    <property type="evidence" value="ECO:0007669"/>
    <property type="project" value="TreeGrafter"/>
</dbReference>
<feature type="region of interest" description="Disordered" evidence="1">
    <location>
        <begin position="44"/>
        <end position="63"/>
    </location>
</feature>
<dbReference type="PANTHER" id="PTHR24155">
    <property type="entry name" value="OSTEOCLAST-STIMULATING FACTOR 1"/>
    <property type="match status" value="1"/>
</dbReference>